<protein>
    <submittedName>
        <fullName evidence="2">(Mediterranean fruit fly) hypothetical protein</fullName>
    </submittedName>
</protein>
<name>A0A811UHV2_CERCA</name>
<evidence type="ECO:0000256" key="1">
    <source>
        <dbReference type="SAM" id="MobiDB-lite"/>
    </source>
</evidence>
<sequence>MTTNSGFAASTTSVLHNSTSGADLNHTATEAKEVETVDVASDALCCGSSAQQAQQQQQQQQQKKIRRTSHSRRQELHRAVIRQRQSHAQDDDNFFDEPTSTVRYGNCQSAHVGVCSQPQMPPYPIGGYMSMGGGYSGAVGGGGVSNANAKGGHAPATQLPSALTTRVLRRTSI</sequence>
<evidence type="ECO:0000313" key="3">
    <source>
        <dbReference type="Proteomes" id="UP000606786"/>
    </source>
</evidence>
<dbReference type="AlphaFoldDB" id="A0A811UHV2"/>
<gene>
    <name evidence="2" type="ORF">CCAP1982_LOCUS6889</name>
</gene>
<feature type="region of interest" description="Disordered" evidence="1">
    <location>
        <begin position="55"/>
        <end position="75"/>
    </location>
</feature>
<reference evidence="2" key="1">
    <citation type="submission" date="2020-11" db="EMBL/GenBank/DDBJ databases">
        <authorList>
            <person name="Whitehead M."/>
        </authorList>
    </citation>
    <scope>NUCLEOTIDE SEQUENCE</scope>
    <source>
        <strain evidence="2">EGII</strain>
    </source>
</reference>
<organism evidence="2 3">
    <name type="scientific">Ceratitis capitata</name>
    <name type="common">Mediterranean fruit fly</name>
    <name type="synonym">Tephritis capitata</name>
    <dbReference type="NCBI Taxonomy" id="7213"/>
    <lineage>
        <taxon>Eukaryota</taxon>
        <taxon>Metazoa</taxon>
        <taxon>Ecdysozoa</taxon>
        <taxon>Arthropoda</taxon>
        <taxon>Hexapoda</taxon>
        <taxon>Insecta</taxon>
        <taxon>Pterygota</taxon>
        <taxon>Neoptera</taxon>
        <taxon>Endopterygota</taxon>
        <taxon>Diptera</taxon>
        <taxon>Brachycera</taxon>
        <taxon>Muscomorpha</taxon>
        <taxon>Tephritoidea</taxon>
        <taxon>Tephritidae</taxon>
        <taxon>Ceratitis</taxon>
        <taxon>Ceratitis</taxon>
    </lineage>
</organism>
<feature type="region of interest" description="Disordered" evidence="1">
    <location>
        <begin position="1"/>
        <end position="27"/>
    </location>
</feature>
<accession>A0A811UHV2</accession>
<evidence type="ECO:0000313" key="2">
    <source>
        <dbReference type="EMBL" id="CAD6998280.1"/>
    </source>
</evidence>
<comment type="caution">
    <text evidence="2">The sequence shown here is derived from an EMBL/GenBank/DDBJ whole genome shotgun (WGS) entry which is preliminary data.</text>
</comment>
<keyword evidence="3" id="KW-1185">Reference proteome</keyword>
<dbReference type="OrthoDB" id="10043757at2759"/>
<proteinExistence type="predicted"/>
<dbReference type="EMBL" id="CAJHJT010000012">
    <property type="protein sequence ID" value="CAD6998280.1"/>
    <property type="molecule type" value="Genomic_DNA"/>
</dbReference>
<dbReference type="Proteomes" id="UP000606786">
    <property type="component" value="Unassembled WGS sequence"/>
</dbReference>